<gene>
    <name evidence="10" type="ORF">KM312_03525</name>
</gene>
<protein>
    <submittedName>
        <fullName evidence="10">ABC transporter permease</fullName>
    </submittedName>
</protein>
<dbReference type="EMBL" id="JAHHQF010000043">
    <property type="protein sequence ID" value="MBT9281718.1"/>
    <property type="molecule type" value="Genomic_DNA"/>
</dbReference>
<evidence type="ECO:0000256" key="8">
    <source>
        <dbReference type="RuleBase" id="RU363032"/>
    </source>
</evidence>
<evidence type="ECO:0000313" key="11">
    <source>
        <dbReference type="Proteomes" id="UP000748108"/>
    </source>
</evidence>
<reference evidence="10" key="1">
    <citation type="journal article" date="2021" name="Microbiology">
        <title>Metagenomic Analysis of the Microbial Community in the Underground Coal Fire Area (Kemerovo Region, Russia) Revealed Predominance of Thermophilic Members of the Phyla Deinococcus-thermus, Aquificae, and Firmicutes.</title>
        <authorList>
            <person name="Kadnikov V."/>
            <person name="Mardanov A.V."/>
            <person name="Beletsky A.V."/>
            <person name="Karnachuk O.V."/>
            <person name="Ravin N.V."/>
        </authorList>
    </citation>
    <scope>NUCLEOTIDE SEQUENCE</scope>
    <source>
        <strain evidence="10">RBS10-49</strain>
    </source>
</reference>
<keyword evidence="4" id="KW-0997">Cell inner membrane</keyword>
<feature type="transmembrane region" description="Helical" evidence="8">
    <location>
        <begin position="69"/>
        <end position="90"/>
    </location>
</feature>
<dbReference type="PANTHER" id="PTHR43357:SF4">
    <property type="entry name" value="INNER MEMBRANE ABC TRANSPORTER PERMEASE PROTEIN YDCV"/>
    <property type="match status" value="1"/>
</dbReference>
<proteinExistence type="inferred from homology"/>
<organism evidence="10 11">
    <name type="scientific">Hydrogenibacillus schlegelii</name>
    <name type="common">Bacillus schlegelii</name>
    <dbReference type="NCBI Taxonomy" id="1484"/>
    <lineage>
        <taxon>Bacteria</taxon>
        <taxon>Bacillati</taxon>
        <taxon>Bacillota</taxon>
        <taxon>Bacilli</taxon>
        <taxon>Bacillales</taxon>
        <taxon>Bacillales Family X. Incertae Sedis</taxon>
        <taxon>Hydrogenibacillus</taxon>
    </lineage>
</organism>
<comment type="caution">
    <text evidence="10">The sequence shown here is derived from an EMBL/GenBank/DDBJ whole genome shotgun (WGS) entry which is preliminary data.</text>
</comment>
<dbReference type="GO" id="GO:0005886">
    <property type="term" value="C:plasma membrane"/>
    <property type="evidence" value="ECO:0007669"/>
    <property type="project" value="UniProtKB-SubCell"/>
</dbReference>
<feature type="transmembrane region" description="Helical" evidence="8">
    <location>
        <begin position="136"/>
        <end position="156"/>
    </location>
</feature>
<feature type="domain" description="ABC transmembrane type-1" evidence="9">
    <location>
        <begin position="65"/>
        <end position="253"/>
    </location>
</feature>
<dbReference type="SUPFAM" id="SSF161098">
    <property type="entry name" value="MetI-like"/>
    <property type="match status" value="1"/>
</dbReference>
<evidence type="ECO:0000256" key="5">
    <source>
        <dbReference type="ARBA" id="ARBA00022692"/>
    </source>
</evidence>
<evidence type="ECO:0000256" key="6">
    <source>
        <dbReference type="ARBA" id="ARBA00022989"/>
    </source>
</evidence>
<comment type="subcellular location">
    <subcellularLocation>
        <location evidence="1">Cell inner membrane</location>
        <topology evidence="1">Multi-pass membrane protein</topology>
    </subcellularLocation>
    <subcellularLocation>
        <location evidence="8">Cell membrane</location>
        <topology evidence="8">Multi-pass membrane protein</topology>
    </subcellularLocation>
</comment>
<evidence type="ECO:0000256" key="4">
    <source>
        <dbReference type="ARBA" id="ARBA00022519"/>
    </source>
</evidence>
<comment type="similarity">
    <text evidence="8">Belongs to the binding-protein-dependent transport system permease family.</text>
</comment>
<dbReference type="InterPro" id="IPR000515">
    <property type="entry name" value="MetI-like"/>
</dbReference>
<dbReference type="Proteomes" id="UP000748108">
    <property type="component" value="Unassembled WGS sequence"/>
</dbReference>
<keyword evidence="2 8" id="KW-0813">Transport</keyword>
<keyword evidence="3" id="KW-1003">Cell membrane</keyword>
<evidence type="ECO:0000256" key="1">
    <source>
        <dbReference type="ARBA" id="ARBA00004429"/>
    </source>
</evidence>
<keyword evidence="7 8" id="KW-0472">Membrane</keyword>
<dbReference type="Pfam" id="PF00528">
    <property type="entry name" value="BPD_transp_1"/>
    <property type="match status" value="1"/>
</dbReference>
<keyword evidence="5 8" id="KW-0812">Transmembrane</keyword>
<evidence type="ECO:0000256" key="3">
    <source>
        <dbReference type="ARBA" id="ARBA00022475"/>
    </source>
</evidence>
<evidence type="ECO:0000313" key="10">
    <source>
        <dbReference type="EMBL" id="MBT9281718.1"/>
    </source>
</evidence>
<feature type="transmembrane region" description="Helical" evidence="8">
    <location>
        <begin position="230"/>
        <end position="253"/>
    </location>
</feature>
<dbReference type="InterPro" id="IPR035906">
    <property type="entry name" value="MetI-like_sf"/>
</dbReference>
<evidence type="ECO:0000256" key="2">
    <source>
        <dbReference type="ARBA" id="ARBA00022448"/>
    </source>
</evidence>
<dbReference type="Gene3D" id="1.10.3720.10">
    <property type="entry name" value="MetI-like"/>
    <property type="match status" value="1"/>
</dbReference>
<dbReference type="GO" id="GO:0055085">
    <property type="term" value="P:transmembrane transport"/>
    <property type="evidence" value="ECO:0007669"/>
    <property type="project" value="InterPro"/>
</dbReference>
<keyword evidence="6 8" id="KW-1133">Transmembrane helix</keyword>
<feature type="transmembrane region" description="Helical" evidence="8">
    <location>
        <begin position="102"/>
        <end position="124"/>
    </location>
</feature>
<accession>A0A947D2M6</accession>
<dbReference type="AlphaFoldDB" id="A0A947D2M6"/>
<dbReference type="PROSITE" id="PS50928">
    <property type="entry name" value="ABC_TM1"/>
    <property type="match status" value="1"/>
</dbReference>
<sequence length="266" mass="28852">MTGRSFARFAHAVVVFGVVLFILMPVLVVIPASFTAASYPSFPPQGFSLQWYWKILNRPEFVAAFRNSVVFAFLAALASVVLGTAAGLGIARGTFPGKTALVTFMTAPLTVPQLVLGIALLIYFTPLYLSGTPLGFWIAHVLITFPYVVRFVLAGLSGYDATLERAAQILGARPLRVFWDVTLPLLRPAIVSGGMFAFLTSFDNVTVSLFLVSPKMRTLPLEIFSHMQDAYSPIVASVSSVVVLISVVFIAVLERLYGVGRLFASH</sequence>
<dbReference type="PANTHER" id="PTHR43357">
    <property type="entry name" value="INNER MEMBRANE ABC TRANSPORTER PERMEASE PROTEIN YDCV"/>
    <property type="match status" value="1"/>
</dbReference>
<evidence type="ECO:0000259" key="9">
    <source>
        <dbReference type="PROSITE" id="PS50928"/>
    </source>
</evidence>
<name>A0A947D2M6_HYDSH</name>
<feature type="transmembrane region" description="Helical" evidence="8">
    <location>
        <begin position="12"/>
        <end position="34"/>
    </location>
</feature>
<evidence type="ECO:0000256" key="7">
    <source>
        <dbReference type="ARBA" id="ARBA00023136"/>
    </source>
</evidence>
<dbReference type="CDD" id="cd06261">
    <property type="entry name" value="TM_PBP2"/>
    <property type="match status" value="1"/>
</dbReference>